<accession>A0A1V9XBT5</accession>
<feature type="region of interest" description="Disordered" evidence="1">
    <location>
        <begin position="68"/>
        <end position="111"/>
    </location>
</feature>
<reference evidence="2 3" key="1">
    <citation type="journal article" date="2017" name="Gigascience">
        <title>Draft genome of the honey bee ectoparasitic mite, Tropilaelaps mercedesae, is shaped by the parasitic life history.</title>
        <authorList>
            <person name="Dong X."/>
            <person name="Armstrong S.D."/>
            <person name="Xia D."/>
            <person name="Makepeace B.L."/>
            <person name="Darby A.C."/>
            <person name="Kadowaki T."/>
        </authorList>
    </citation>
    <scope>NUCLEOTIDE SEQUENCE [LARGE SCALE GENOMIC DNA]</scope>
    <source>
        <strain evidence="2">Wuxi-XJTLU</strain>
    </source>
</reference>
<proteinExistence type="predicted"/>
<gene>
    <name evidence="2" type="ORF">BIW11_11361</name>
</gene>
<dbReference type="EMBL" id="MNPL01015961">
    <property type="protein sequence ID" value="OQR70853.1"/>
    <property type="molecule type" value="Genomic_DNA"/>
</dbReference>
<dbReference type="InParanoid" id="A0A1V9XBT5"/>
<protein>
    <submittedName>
        <fullName evidence="2">Zinc finger protein-like</fullName>
    </submittedName>
</protein>
<dbReference type="Proteomes" id="UP000192247">
    <property type="component" value="Unassembled WGS sequence"/>
</dbReference>
<evidence type="ECO:0000313" key="2">
    <source>
        <dbReference type="EMBL" id="OQR70853.1"/>
    </source>
</evidence>
<feature type="compositionally biased region" description="Pro residues" evidence="1">
    <location>
        <begin position="68"/>
        <end position="90"/>
    </location>
</feature>
<dbReference type="AlphaFoldDB" id="A0A1V9XBT5"/>
<keyword evidence="3" id="KW-1185">Reference proteome</keyword>
<name>A0A1V9XBT5_9ACAR</name>
<organism evidence="2 3">
    <name type="scientific">Tropilaelaps mercedesae</name>
    <dbReference type="NCBI Taxonomy" id="418985"/>
    <lineage>
        <taxon>Eukaryota</taxon>
        <taxon>Metazoa</taxon>
        <taxon>Ecdysozoa</taxon>
        <taxon>Arthropoda</taxon>
        <taxon>Chelicerata</taxon>
        <taxon>Arachnida</taxon>
        <taxon>Acari</taxon>
        <taxon>Parasitiformes</taxon>
        <taxon>Mesostigmata</taxon>
        <taxon>Gamasina</taxon>
        <taxon>Dermanyssoidea</taxon>
        <taxon>Laelapidae</taxon>
        <taxon>Tropilaelaps</taxon>
    </lineage>
</organism>
<evidence type="ECO:0000256" key="1">
    <source>
        <dbReference type="SAM" id="MobiDB-lite"/>
    </source>
</evidence>
<sequence length="111" mass="11697">MAWVLQSFYMPQAQENGIELADCQMMRLLPSAATPQSMACSVQSLAGGQELNILPLKAAQPLIGHAPTCPPVSPFRPLPPGQAPPPPLAAHPPNNAPNDDFKLTAASGDFK</sequence>
<feature type="non-terminal residue" evidence="2">
    <location>
        <position position="111"/>
    </location>
</feature>
<comment type="caution">
    <text evidence="2">The sequence shown here is derived from an EMBL/GenBank/DDBJ whole genome shotgun (WGS) entry which is preliminary data.</text>
</comment>
<evidence type="ECO:0000313" key="3">
    <source>
        <dbReference type="Proteomes" id="UP000192247"/>
    </source>
</evidence>